<dbReference type="GO" id="GO:0052651">
    <property type="term" value="P:monoacylglycerol catabolic process"/>
    <property type="evidence" value="ECO:0007669"/>
    <property type="project" value="TreeGrafter"/>
</dbReference>
<dbReference type="GeneTree" id="ENSGT00940000165086"/>
<reference evidence="2" key="3">
    <citation type="submission" date="2020-05" db="EMBL/GenBank/DDBJ databases">
        <title>Electrophorus electricus (electric eel) genome, fEleEle1, primary haplotype.</title>
        <authorList>
            <person name="Myers G."/>
            <person name="Meyer A."/>
            <person name="Fedrigo O."/>
            <person name="Formenti G."/>
            <person name="Rhie A."/>
            <person name="Tracey A."/>
            <person name="Sims Y."/>
            <person name="Jarvis E.D."/>
        </authorList>
    </citation>
    <scope>NUCLEOTIDE SEQUENCE [LARGE SCALE GENOMIC DNA]</scope>
</reference>
<gene>
    <name evidence="2" type="primary">ABHD12</name>
</gene>
<evidence type="ECO:0000313" key="2">
    <source>
        <dbReference type="Ensembl" id="ENSEEEP00000009203.2"/>
    </source>
</evidence>
<organism evidence="2 3">
    <name type="scientific">Electrophorus electricus</name>
    <name type="common">Electric eel</name>
    <name type="synonym">Gymnotus electricus</name>
    <dbReference type="NCBI Taxonomy" id="8005"/>
    <lineage>
        <taxon>Eukaryota</taxon>
        <taxon>Metazoa</taxon>
        <taxon>Chordata</taxon>
        <taxon>Craniata</taxon>
        <taxon>Vertebrata</taxon>
        <taxon>Euteleostomi</taxon>
        <taxon>Actinopterygii</taxon>
        <taxon>Neopterygii</taxon>
        <taxon>Teleostei</taxon>
        <taxon>Ostariophysi</taxon>
        <taxon>Gymnotiformes</taxon>
        <taxon>Gymnotoidei</taxon>
        <taxon>Gymnotidae</taxon>
        <taxon>Electrophorus</taxon>
    </lineage>
</organism>
<keyword evidence="1" id="KW-0812">Transmembrane</keyword>
<keyword evidence="1" id="KW-0472">Membrane</keyword>
<dbReference type="PANTHER" id="PTHR12277:SF69">
    <property type="entry name" value="PROTEIN ABHD12B"/>
    <property type="match status" value="1"/>
</dbReference>
<reference evidence="3" key="2">
    <citation type="journal article" date="2017" name="Sci. Adv.">
        <title>A tail of two voltages: Proteomic comparison of the three electric organs of the electric eel.</title>
        <authorList>
            <person name="Traeger L.L."/>
            <person name="Sabat G."/>
            <person name="Barrett-Wilt G.A."/>
            <person name="Wells G.B."/>
            <person name="Sussman M.R."/>
        </authorList>
    </citation>
    <scope>NUCLEOTIDE SEQUENCE [LARGE SCALE GENOMIC DNA]</scope>
</reference>
<dbReference type="AlphaFoldDB" id="A0A4W4ED86"/>
<evidence type="ECO:0000313" key="3">
    <source>
        <dbReference type="Proteomes" id="UP000314983"/>
    </source>
</evidence>
<dbReference type="Gene3D" id="3.40.50.1820">
    <property type="entry name" value="alpha/beta hydrolase"/>
    <property type="match status" value="1"/>
</dbReference>
<name>A0A4W4ED86_ELEEL</name>
<protein>
    <recommendedName>
        <fullName evidence="4">AB hydrolase-1 domain-containing protein</fullName>
    </recommendedName>
</protein>
<dbReference type="SUPFAM" id="SSF53474">
    <property type="entry name" value="alpha/beta-Hydrolases"/>
    <property type="match status" value="1"/>
</dbReference>
<dbReference type="PANTHER" id="PTHR12277">
    <property type="entry name" value="ALPHA/BETA HYDROLASE DOMAIN-CONTAINING PROTEIN"/>
    <property type="match status" value="1"/>
</dbReference>
<dbReference type="Ensembl" id="ENSEEET00000009321.2">
    <property type="protein sequence ID" value="ENSEEEP00000009203.2"/>
    <property type="gene ID" value="ENSEEEG00000004730.2"/>
</dbReference>
<dbReference type="GO" id="GO:0005789">
    <property type="term" value="C:endoplasmic reticulum membrane"/>
    <property type="evidence" value="ECO:0007669"/>
    <property type="project" value="TreeGrafter"/>
</dbReference>
<dbReference type="GO" id="GO:0006660">
    <property type="term" value="P:phosphatidylserine catabolic process"/>
    <property type="evidence" value="ECO:0007669"/>
    <property type="project" value="TreeGrafter"/>
</dbReference>
<keyword evidence="3" id="KW-1185">Reference proteome</keyword>
<proteinExistence type="predicted"/>
<dbReference type="STRING" id="8005.ENSEEEP00000009203"/>
<evidence type="ECO:0008006" key="4">
    <source>
        <dbReference type="Google" id="ProtNLM"/>
    </source>
</evidence>
<reference evidence="3" key="1">
    <citation type="journal article" date="2014" name="Science">
        <title>Nonhuman genetics. Genomic basis for the convergent evolution of electric organs.</title>
        <authorList>
            <person name="Gallant J.R."/>
            <person name="Traeger L.L."/>
            <person name="Volkening J.D."/>
            <person name="Moffett H."/>
            <person name="Chen P.H."/>
            <person name="Novina C.D."/>
            <person name="Phillips G.N.Jr."/>
            <person name="Anand R."/>
            <person name="Wells G.B."/>
            <person name="Pinch M."/>
            <person name="Guth R."/>
            <person name="Unguez G.A."/>
            <person name="Albert J.S."/>
            <person name="Zakon H.H."/>
            <person name="Samanta M.P."/>
            <person name="Sussman M.R."/>
        </authorList>
    </citation>
    <scope>NUCLEOTIDE SEQUENCE [LARGE SCALE GENOMIC DNA]</scope>
</reference>
<evidence type="ECO:0000256" key="1">
    <source>
        <dbReference type="SAM" id="Phobius"/>
    </source>
</evidence>
<dbReference type="InterPro" id="IPR029058">
    <property type="entry name" value="AB_hydrolase_fold"/>
</dbReference>
<dbReference type="Proteomes" id="UP000314983">
    <property type="component" value="Chromosome 11"/>
</dbReference>
<dbReference type="GO" id="GO:0047372">
    <property type="term" value="F:monoacylglycerol lipase activity"/>
    <property type="evidence" value="ECO:0007669"/>
    <property type="project" value="TreeGrafter"/>
</dbReference>
<feature type="transmembrane region" description="Helical" evidence="1">
    <location>
        <begin position="44"/>
        <end position="69"/>
    </location>
</feature>
<dbReference type="GO" id="GO:0004622">
    <property type="term" value="F:phosphatidylcholine lysophospholipase activity"/>
    <property type="evidence" value="ECO:0007669"/>
    <property type="project" value="TreeGrafter"/>
</dbReference>
<accession>A0A4W4ED86</accession>
<sequence>QIPAVKKTVNHAMVSRGIVSIKPHVSKIYWPYPVSFIFFFRSRLWVWITKGLLALGILYATLPFILRLFPGIVQHLVYKHAITYFVDLSRPYDLALNHTVNMYLSSEEGVTLGVWHTVPEHKWKEAQGKSLDWYEKSLGDGSPVFIYLHGNRGSRWENFYGTRFGDSTGEPTEAGLTTDALYLYHWVRARSKGSLVIFWGHSLGTFVSTNTAVILQEQGNPVDAVILEGALVKPDLPDDQLKLPNPFTWYCWRFPYIQYFFKDLTKNTFSFNNHANLKKMRTPLLILHSKDDHLAPFWMAEKIYSIAKNVLNSDKLVKMVPFDGSHGYLHNGLYRDPGLPGIIREFVQSLTA</sequence>
<keyword evidence="1" id="KW-1133">Transmembrane helix</keyword>
<reference evidence="2" key="4">
    <citation type="submission" date="2025-08" db="UniProtKB">
        <authorList>
            <consortium name="Ensembl"/>
        </authorList>
    </citation>
    <scope>IDENTIFICATION</scope>
</reference>
<reference evidence="2" key="5">
    <citation type="submission" date="2025-09" db="UniProtKB">
        <authorList>
            <consortium name="Ensembl"/>
        </authorList>
    </citation>
    <scope>IDENTIFICATION</scope>
</reference>